<feature type="transmembrane region" description="Helical" evidence="9">
    <location>
        <begin position="51"/>
        <end position="73"/>
    </location>
</feature>
<dbReference type="PROSITE" id="PS50928">
    <property type="entry name" value="ABC_TM1"/>
    <property type="match status" value="1"/>
</dbReference>
<evidence type="ECO:0000256" key="7">
    <source>
        <dbReference type="ARBA" id="ARBA00022989"/>
    </source>
</evidence>
<evidence type="ECO:0000256" key="1">
    <source>
        <dbReference type="ARBA" id="ARBA00004651"/>
    </source>
</evidence>
<name>A0ABX1RA06_9PSEU</name>
<comment type="subcellular location">
    <subcellularLocation>
        <location evidence="1 9">Cell membrane</location>
        <topology evidence="1 9">Multi-pass membrane protein</topology>
    </subcellularLocation>
</comment>
<protein>
    <submittedName>
        <fullName evidence="11">Amino acid ABC transporter permease</fullName>
    </submittedName>
</protein>
<dbReference type="Pfam" id="PF00528">
    <property type="entry name" value="BPD_transp_1"/>
    <property type="match status" value="1"/>
</dbReference>
<evidence type="ECO:0000256" key="9">
    <source>
        <dbReference type="RuleBase" id="RU363032"/>
    </source>
</evidence>
<dbReference type="Gene3D" id="1.10.3720.10">
    <property type="entry name" value="MetI-like"/>
    <property type="match status" value="1"/>
</dbReference>
<feature type="transmembrane region" description="Helical" evidence="9">
    <location>
        <begin position="79"/>
        <end position="100"/>
    </location>
</feature>
<dbReference type="InterPro" id="IPR035906">
    <property type="entry name" value="MetI-like_sf"/>
</dbReference>
<dbReference type="InterPro" id="IPR000515">
    <property type="entry name" value="MetI-like"/>
</dbReference>
<keyword evidence="5 9" id="KW-0812">Transmembrane</keyword>
<keyword evidence="4" id="KW-1003">Cell membrane</keyword>
<keyword evidence="7 9" id="KW-1133">Transmembrane helix</keyword>
<sequence>MQVVTDNIGFLLGGLLVTLELTALGFAGALLLGTVLAVFRVSPIPPLRVAGTVYVEVLRNMPLLSLLVLFVFGLPDIGLTFSLFTSAAVCLAAFGAAFVCEAVRGGINTVAVGQAEAARSLGLTFTQTLLHVILPPAFRTMVQPLVNIFIGIALGSSLAAAVGVSELTNRTQVLNLQSAQAVVLFLVSGAMYLAIALLGGLVGGALERRLSVRSR</sequence>
<feature type="domain" description="ABC transmembrane type-1" evidence="10">
    <location>
        <begin position="15"/>
        <end position="195"/>
    </location>
</feature>
<keyword evidence="8 9" id="KW-0472">Membrane</keyword>
<feature type="transmembrane region" description="Helical" evidence="9">
    <location>
        <begin position="12"/>
        <end position="39"/>
    </location>
</feature>
<comment type="caution">
    <text evidence="11">The sequence shown here is derived from an EMBL/GenBank/DDBJ whole genome shotgun (WGS) entry which is preliminary data.</text>
</comment>
<keyword evidence="12" id="KW-1185">Reference proteome</keyword>
<dbReference type="PANTHER" id="PTHR30614">
    <property type="entry name" value="MEMBRANE COMPONENT OF AMINO ACID ABC TRANSPORTER"/>
    <property type="match status" value="1"/>
</dbReference>
<dbReference type="PANTHER" id="PTHR30614:SF37">
    <property type="entry name" value="AMINO-ACID ABC TRANSPORTER PERMEASE PROTEIN YHDX-RELATED"/>
    <property type="match status" value="1"/>
</dbReference>
<dbReference type="EMBL" id="JAAXKY010000011">
    <property type="protein sequence ID" value="NMH76611.1"/>
    <property type="molecule type" value="Genomic_DNA"/>
</dbReference>
<evidence type="ECO:0000313" key="12">
    <source>
        <dbReference type="Proteomes" id="UP001296706"/>
    </source>
</evidence>
<comment type="similarity">
    <text evidence="2">Belongs to the binding-protein-dependent transport system permease family. HisMQ subfamily.</text>
</comment>
<dbReference type="Proteomes" id="UP001296706">
    <property type="component" value="Unassembled WGS sequence"/>
</dbReference>
<dbReference type="CDD" id="cd06261">
    <property type="entry name" value="TM_PBP2"/>
    <property type="match status" value="1"/>
</dbReference>
<feature type="transmembrane region" description="Helical" evidence="9">
    <location>
        <begin position="145"/>
        <end position="164"/>
    </location>
</feature>
<reference evidence="11 12" key="1">
    <citation type="submission" date="2020-04" db="EMBL/GenBank/DDBJ databases">
        <authorList>
            <person name="Klaysubun C."/>
            <person name="Duangmal K."/>
            <person name="Lipun K."/>
        </authorList>
    </citation>
    <scope>NUCLEOTIDE SEQUENCE [LARGE SCALE GENOMIC DNA]</scope>
    <source>
        <strain evidence="11 12">JCM 11839</strain>
    </source>
</reference>
<evidence type="ECO:0000256" key="3">
    <source>
        <dbReference type="ARBA" id="ARBA00022448"/>
    </source>
</evidence>
<evidence type="ECO:0000313" key="11">
    <source>
        <dbReference type="EMBL" id="NMH76611.1"/>
    </source>
</evidence>
<dbReference type="InterPro" id="IPR010065">
    <property type="entry name" value="AA_ABC_transptr_permease_3TM"/>
</dbReference>
<dbReference type="InterPro" id="IPR043429">
    <property type="entry name" value="ArtM/GltK/GlnP/TcyL/YhdX-like"/>
</dbReference>
<evidence type="ECO:0000259" key="10">
    <source>
        <dbReference type="PROSITE" id="PS50928"/>
    </source>
</evidence>
<evidence type="ECO:0000256" key="8">
    <source>
        <dbReference type="ARBA" id="ARBA00023136"/>
    </source>
</evidence>
<evidence type="ECO:0000256" key="2">
    <source>
        <dbReference type="ARBA" id="ARBA00010072"/>
    </source>
</evidence>
<keyword evidence="6" id="KW-0029">Amino-acid transport</keyword>
<dbReference type="NCBIfam" id="TIGR01726">
    <property type="entry name" value="HEQRo_perm_3TM"/>
    <property type="match status" value="1"/>
</dbReference>
<keyword evidence="3 9" id="KW-0813">Transport</keyword>
<dbReference type="SUPFAM" id="SSF161098">
    <property type="entry name" value="MetI-like"/>
    <property type="match status" value="1"/>
</dbReference>
<proteinExistence type="inferred from homology"/>
<gene>
    <name evidence="11" type="ORF">HF577_05785</name>
</gene>
<evidence type="ECO:0000256" key="5">
    <source>
        <dbReference type="ARBA" id="ARBA00022692"/>
    </source>
</evidence>
<feature type="transmembrane region" description="Helical" evidence="9">
    <location>
        <begin position="184"/>
        <end position="206"/>
    </location>
</feature>
<accession>A0ABX1RA06</accession>
<dbReference type="RefSeq" id="WP_169394691.1">
    <property type="nucleotide sequence ID" value="NZ_BAAAJH010000008.1"/>
</dbReference>
<organism evidence="11 12">
    <name type="scientific">Pseudonocardia xinjiangensis</name>
    <dbReference type="NCBI Taxonomy" id="75289"/>
    <lineage>
        <taxon>Bacteria</taxon>
        <taxon>Bacillati</taxon>
        <taxon>Actinomycetota</taxon>
        <taxon>Actinomycetes</taxon>
        <taxon>Pseudonocardiales</taxon>
        <taxon>Pseudonocardiaceae</taxon>
        <taxon>Pseudonocardia</taxon>
    </lineage>
</organism>
<evidence type="ECO:0000256" key="4">
    <source>
        <dbReference type="ARBA" id="ARBA00022475"/>
    </source>
</evidence>
<evidence type="ECO:0000256" key="6">
    <source>
        <dbReference type="ARBA" id="ARBA00022970"/>
    </source>
</evidence>